<dbReference type="EMBL" id="WBJX01000004">
    <property type="protein sequence ID" value="KAB1637164.1"/>
    <property type="molecule type" value="Genomic_DNA"/>
</dbReference>
<dbReference type="OrthoDB" id="5119458at2"/>
<keyword evidence="2" id="KW-1185">Reference proteome</keyword>
<comment type="caution">
    <text evidence="1">The sequence shown here is derived from an EMBL/GenBank/DDBJ whole genome shotgun (WGS) entry which is preliminary data.</text>
</comment>
<evidence type="ECO:0000313" key="1">
    <source>
        <dbReference type="EMBL" id="KAB1637164.1"/>
    </source>
</evidence>
<dbReference type="Proteomes" id="UP000490386">
    <property type="component" value="Unassembled WGS sequence"/>
</dbReference>
<evidence type="ECO:0000313" key="2">
    <source>
        <dbReference type="Proteomes" id="UP000490386"/>
    </source>
</evidence>
<name>A0A7J5B2A9_9MICO</name>
<protein>
    <submittedName>
        <fullName evidence="1">Uncharacterized protein</fullName>
    </submittedName>
</protein>
<sequence length="86" mass="9504">MSILITVNREQFVLRDPDAITRVRAEIEDAARSGGRMLVIGDTADGPEVLVTPSTNVRIDILPLDSPDPGTSDDRDEIVFVDFDEY</sequence>
<organism evidence="1 2">
    <name type="scientific">Pseudoclavibacter terrae</name>
    <dbReference type="NCBI Taxonomy" id="1530195"/>
    <lineage>
        <taxon>Bacteria</taxon>
        <taxon>Bacillati</taxon>
        <taxon>Actinomycetota</taxon>
        <taxon>Actinomycetes</taxon>
        <taxon>Micrococcales</taxon>
        <taxon>Microbacteriaceae</taxon>
        <taxon>Pseudoclavibacter</taxon>
    </lineage>
</organism>
<reference evidence="1 2" key="1">
    <citation type="submission" date="2019-09" db="EMBL/GenBank/DDBJ databases">
        <title>Phylogeny of genus Pseudoclavibacter and closely related genus.</title>
        <authorList>
            <person name="Li Y."/>
        </authorList>
    </citation>
    <scope>NUCLEOTIDE SEQUENCE [LARGE SCALE GENOMIC DNA]</scope>
    <source>
        <strain evidence="1 2">THG-MD12</strain>
    </source>
</reference>
<dbReference type="AlphaFoldDB" id="A0A7J5B2A9"/>
<accession>A0A7J5B2A9</accession>
<dbReference type="RefSeq" id="WP_104252104.1">
    <property type="nucleotide sequence ID" value="NZ_CANKVH010000003.1"/>
</dbReference>
<gene>
    <name evidence="1" type="ORF">F8O03_12830</name>
</gene>
<proteinExistence type="predicted"/>